<evidence type="ECO:0000313" key="1">
    <source>
        <dbReference type="EMBL" id="MBB4037069.1"/>
    </source>
</evidence>
<protein>
    <submittedName>
        <fullName evidence="1">Uncharacterized protein</fullName>
    </submittedName>
</protein>
<dbReference type="EMBL" id="JACIEP010000010">
    <property type="protein sequence ID" value="MBB4037069.1"/>
    <property type="molecule type" value="Genomic_DNA"/>
</dbReference>
<reference evidence="1 2" key="1">
    <citation type="submission" date="2020-08" db="EMBL/GenBank/DDBJ databases">
        <title>Genomic Encyclopedia of Type Strains, Phase IV (KMG-IV): sequencing the most valuable type-strain genomes for metagenomic binning, comparative biology and taxonomic classification.</title>
        <authorList>
            <person name="Goeker M."/>
        </authorList>
    </citation>
    <scope>NUCLEOTIDE SEQUENCE [LARGE SCALE GENOMIC DNA]</scope>
    <source>
        <strain evidence="1 2">DSM 104969</strain>
    </source>
</reference>
<organism evidence="1 2">
    <name type="scientific">Dysgonomonas hofstadii</name>
    <dbReference type="NCBI Taxonomy" id="637886"/>
    <lineage>
        <taxon>Bacteria</taxon>
        <taxon>Pseudomonadati</taxon>
        <taxon>Bacteroidota</taxon>
        <taxon>Bacteroidia</taxon>
        <taxon>Bacteroidales</taxon>
        <taxon>Dysgonomonadaceae</taxon>
        <taxon>Dysgonomonas</taxon>
    </lineage>
</organism>
<name>A0A840CQX2_9BACT</name>
<keyword evidence="2" id="KW-1185">Reference proteome</keyword>
<accession>A0A840CQX2</accession>
<sequence>MKATEVNENLIGKYCHISGDLENGYFDGKPYICHESITRVITRITDTHIICECGRKFLKNQNLEIVER</sequence>
<proteinExistence type="predicted"/>
<dbReference type="Proteomes" id="UP000555103">
    <property type="component" value="Unassembled WGS sequence"/>
</dbReference>
<evidence type="ECO:0000313" key="2">
    <source>
        <dbReference type="Proteomes" id="UP000555103"/>
    </source>
</evidence>
<gene>
    <name evidence="1" type="ORF">GGR21_002983</name>
</gene>
<comment type="caution">
    <text evidence="1">The sequence shown here is derived from an EMBL/GenBank/DDBJ whole genome shotgun (WGS) entry which is preliminary data.</text>
</comment>
<dbReference type="AlphaFoldDB" id="A0A840CQX2"/>